<dbReference type="Gene3D" id="3.30.530.20">
    <property type="match status" value="1"/>
</dbReference>
<name>A0A3A3GSL1_PANTH</name>
<evidence type="ECO:0000313" key="3">
    <source>
        <dbReference type="EMBL" id="RJG26556.1"/>
    </source>
</evidence>
<evidence type="ECO:0000259" key="2">
    <source>
        <dbReference type="Pfam" id="PF08327"/>
    </source>
</evidence>
<dbReference type="CDD" id="cd08893">
    <property type="entry name" value="SRPBCC_CalC_Aha1-like_GntR-HTH"/>
    <property type="match status" value="1"/>
</dbReference>
<gene>
    <name evidence="3" type="ORF">DQX05_00470</name>
</gene>
<evidence type="ECO:0000256" key="1">
    <source>
        <dbReference type="ARBA" id="ARBA00006817"/>
    </source>
</evidence>
<reference evidence="3 4" key="1">
    <citation type="submission" date="2018-09" db="EMBL/GenBank/DDBJ databases">
        <title>Paenibacillus SK2017-BO5.</title>
        <authorList>
            <person name="Piskunova J.V."/>
            <person name="Dubiley S.A."/>
            <person name="Severinov K.V."/>
        </authorList>
    </citation>
    <scope>NUCLEOTIDE SEQUENCE [LARGE SCALE GENOMIC DNA]</scope>
    <source>
        <strain evidence="3 4">BO5</strain>
    </source>
</reference>
<dbReference type="InterPro" id="IPR013538">
    <property type="entry name" value="ASHA1/2-like_C"/>
</dbReference>
<dbReference type="Pfam" id="PF08327">
    <property type="entry name" value="AHSA1"/>
    <property type="match status" value="1"/>
</dbReference>
<accession>A0A3A3GSL1</accession>
<dbReference type="AlphaFoldDB" id="A0A3A3GSL1"/>
<dbReference type="Proteomes" id="UP000266177">
    <property type="component" value="Unassembled WGS sequence"/>
</dbReference>
<comment type="caution">
    <text evidence="3">The sequence shown here is derived from an EMBL/GenBank/DDBJ whole genome shotgun (WGS) entry which is preliminary data.</text>
</comment>
<sequence>MEDLKYEFYIGAPVDTVWNTLMSPEGTRQIFFGSELRSTFQVGDTYEYVGPGNDGDETVHVYGTVLQYEPNKAFSGTEHPGPSYNSNHAELETRITFTLETVGQCTKLTLVNDQWQENHPSYQNAKAHWWMILSNVKTLAETGRTLDLGW</sequence>
<dbReference type="OrthoDB" id="9800600at2"/>
<dbReference type="RefSeq" id="WP_119789953.1">
    <property type="nucleotide sequence ID" value="NZ_QYZD01000001.1"/>
</dbReference>
<organism evidence="3 4">
    <name type="scientific">Paenibacillus thiaminolyticus</name>
    <name type="common">Bacillus thiaminolyticus</name>
    <dbReference type="NCBI Taxonomy" id="49283"/>
    <lineage>
        <taxon>Bacteria</taxon>
        <taxon>Bacillati</taxon>
        <taxon>Bacillota</taxon>
        <taxon>Bacilli</taxon>
        <taxon>Bacillales</taxon>
        <taxon>Paenibacillaceae</taxon>
        <taxon>Paenibacillus</taxon>
    </lineage>
</organism>
<protein>
    <submittedName>
        <fullName evidence="3">Polyketide cyclase</fullName>
    </submittedName>
</protein>
<proteinExistence type="inferred from homology"/>
<dbReference type="InterPro" id="IPR023393">
    <property type="entry name" value="START-like_dom_sf"/>
</dbReference>
<comment type="similarity">
    <text evidence="1">Belongs to the AHA1 family.</text>
</comment>
<feature type="domain" description="Activator of Hsp90 ATPase homologue 1/2-like C-terminal" evidence="2">
    <location>
        <begin position="12"/>
        <end position="139"/>
    </location>
</feature>
<dbReference type="EMBL" id="QYZD01000001">
    <property type="protein sequence ID" value="RJG26556.1"/>
    <property type="molecule type" value="Genomic_DNA"/>
</dbReference>
<evidence type="ECO:0000313" key="4">
    <source>
        <dbReference type="Proteomes" id="UP000266177"/>
    </source>
</evidence>
<dbReference type="SUPFAM" id="SSF55961">
    <property type="entry name" value="Bet v1-like"/>
    <property type="match status" value="1"/>
</dbReference>